<evidence type="ECO:0000256" key="6">
    <source>
        <dbReference type="ARBA" id="ARBA00023239"/>
    </source>
</evidence>
<comment type="similarity">
    <text evidence="2 9">Belongs to the urocanase family.</text>
</comment>
<evidence type="ECO:0000256" key="3">
    <source>
        <dbReference type="ARBA" id="ARBA00011992"/>
    </source>
</evidence>
<dbReference type="Gene3D" id="3.40.50.10730">
    <property type="entry name" value="Urocanase like domains"/>
    <property type="match status" value="1"/>
</dbReference>
<evidence type="ECO:0000256" key="9">
    <source>
        <dbReference type="HAMAP-Rule" id="MF_00577"/>
    </source>
</evidence>
<dbReference type="InterPro" id="IPR036190">
    <property type="entry name" value="Urocanase_sf"/>
</dbReference>
<dbReference type="Pfam" id="PF17391">
    <property type="entry name" value="Urocanase_N"/>
    <property type="match status" value="1"/>
</dbReference>
<comment type="catalytic activity">
    <reaction evidence="8 9">
        <text>4-imidazolone-5-propanoate = trans-urocanate + H2O</text>
        <dbReference type="Rhea" id="RHEA:13101"/>
        <dbReference type="ChEBI" id="CHEBI:15377"/>
        <dbReference type="ChEBI" id="CHEBI:17771"/>
        <dbReference type="ChEBI" id="CHEBI:77893"/>
        <dbReference type="EC" id="4.2.1.49"/>
    </reaction>
</comment>
<evidence type="ECO:0000256" key="4">
    <source>
        <dbReference type="ARBA" id="ARBA00022808"/>
    </source>
</evidence>
<feature type="binding site" evidence="9">
    <location>
        <begin position="299"/>
        <end position="300"/>
    </location>
    <ligand>
        <name>NAD(+)</name>
        <dbReference type="ChEBI" id="CHEBI:57540"/>
    </ligand>
</feature>
<dbReference type="InterPro" id="IPR055351">
    <property type="entry name" value="Urocanase"/>
</dbReference>
<evidence type="ECO:0000256" key="7">
    <source>
        <dbReference type="ARBA" id="ARBA00031640"/>
    </source>
</evidence>
<keyword evidence="15" id="KW-1185">Reference proteome</keyword>
<comment type="subcellular location">
    <subcellularLocation>
        <location evidence="9">Cytoplasm</location>
    </subcellularLocation>
</comment>
<dbReference type="Proteomes" id="UP001319861">
    <property type="component" value="Chromosome"/>
</dbReference>
<organism evidence="14 15">
    <name type="scientific">Sinomonas cyclohexanicum</name>
    <name type="common">Corynebacterium cyclohexanicum</name>
    <dbReference type="NCBI Taxonomy" id="322009"/>
    <lineage>
        <taxon>Bacteria</taxon>
        <taxon>Bacillati</taxon>
        <taxon>Actinomycetota</taxon>
        <taxon>Actinomycetes</taxon>
        <taxon>Micrococcales</taxon>
        <taxon>Micrococcaceae</taxon>
        <taxon>Sinomonas</taxon>
    </lineage>
</organism>
<dbReference type="InterPro" id="IPR038364">
    <property type="entry name" value="Urocanase_central_sf"/>
</dbReference>
<dbReference type="EMBL" id="AP024525">
    <property type="protein sequence ID" value="BCT74546.1"/>
    <property type="molecule type" value="Genomic_DNA"/>
</dbReference>
<feature type="binding site" evidence="9">
    <location>
        <position position="348"/>
    </location>
    <ligand>
        <name>NAD(+)</name>
        <dbReference type="ChEBI" id="CHEBI:57540"/>
    </ligand>
</feature>
<dbReference type="NCBIfam" id="TIGR01228">
    <property type="entry name" value="hutU"/>
    <property type="match status" value="1"/>
</dbReference>
<dbReference type="PANTHER" id="PTHR12216:SF4">
    <property type="entry name" value="UROCANATE HYDRATASE"/>
    <property type="match status" value="1"/>
</dbReference>
<feature type="binding site" evidence="9">
    <location>
        <begin position="265"/>
        <end position="266"/>
    </location>
    <ligand>
        <name>NAD(+)</name>
        <dbReference type="ChEBI" id="CHEBI:57540"/>
    </ligand>
</feature>
<dbReference type="HAMAP" id="MF_00577">
    <property type="entry name" value="HutU"/>
    <property type="match status" value="1"/>
</dbReference>
<feature type="binding site" evidence="9">
    <location>
        <position position="518"/>
    </location>
    <ligand>
        <name>NAD(+)</name>
        <dbReference type="ChEBI" id="CHEBI:57540"/>
    </ligand>
</feature>
<evidence type="ECO:0000256" key="1">
    <source>
        <dbReference type="ARBA" id="ARBA00004794"/>
    </source>
</evidence>
<dbReference type="PIRSF" id="PIRSF001423">
    <property type="entry name" value="Urocanate_hydrat"/>
    <property type="match status" value="1"/>
</dbReference>
<dbReference type="InterPro" id="IPR035085">
    <property type="entry name" value="Urocanase_Rossmann-like"/>
</dbReference>
<feature type="binding site" evidence="9">
    <location>
        <begin position="290"/>
        <end position="294"/>
    </location>
    <ligand>
        <name>NAD(+)</name>
        <dbReference type="ChEBI" id="CHEBI:57540"/>
    </ligand>
</feature>
<dbReference type="NCBIfam" id="NF003820">
    <property type="entry name" value="PRK05414.1"/>
    <property type="match status" value="1"/>
</dbReference>
<dbReference type="Pfam" id="PF17392">
    <property type="entry name" value="Urocanase_C"/>
    <property type="match status" value="1"/>
</dbReference>
<sequence>MTTTEPNRPATAHKADFTTGARPVRAPRGTEISAKSWQTEAPMRMLMNNLDPEVAEHPDSLVVYGGTGRAARSWKAFDAIVDTLKEMDDDETLLVQSGKPVGVFRTNKWAPRVLIANSNLVGDWATWPEFRRLEAEGLMMYGQMTAGSWIYIGTQGILQGTYETFAAVGRKLIAEGRHTTSAAEGPLAGTLTLTGGCGGMGGAQPLAVTLNDGACLIVDVDESRLRRRVGKRYLDEVETDLDAAIAKVLAAKEERRGWSVGYVGNAAEVFPEILRRHKAGELTVDVVTDQTSAHDPLSYLPTEYTVEQWKPEAEADPEGFTKKAQNAMARHVQAMVEFQDAGAEVFDYGNSIRDEARKGGYERAFAFPGFVPAYIRPLFCEGLGPFRWVALSGDPEDIKVTDEAIKELFPENKHLHKWLDAAEERVEFEGLPARICWLGYGERHKAGLLFNRLVAEGKVKAPIVIGRDHLDSGSVASPYRETEAMKDGSDAIADWPLLNALTAASSGATWVSVHHGGGVGIGRSIHAGQVSVADGTELAAVKLTALLTNDPGMGVIRHVDAGYERAVEVAAERGVKIPMAGR</sequence>
<dbReference type="InterPro" id="IPR035401">
    <property type="entry name" value="Urocanase_C"/>
</dbReference>
<accession>A0ABN6FC21</accession>
<evidence type="ECO:0000256" key="10">
    <source>
        <dbReference type="SAM" id="MobiDB-lite"/>
    </source>
</evidence>
<dbReference type="Pfam" id="PF01175">
    <property type="entry name" value="Urocanase"/>
    <property type="match status" value="1"/>
</dbReference>
<reference evidence="14 15" key="1">
    <citation type="journal article" date="2021" name="J. Biosci. Bioeng.">
        <title>Identification and characterization of a chc gene cluster responsible for the aromatization pathway of cyclohexanecarboxylate degradation in Sinomonas cyclohexanicum ATCC 51369.</title>
        <authorList>
            <person name="Yamamoto T."/>
            <person name="Hasegawa Y."/>
            <person name="Lau P.C.K."/>
            <person name="Iwaki H."/>
        </authorList>
    </citation>
    <scope>NUCLEOTIDE SEQUENCE [LARGE SCALE GENOMIC DNA]</scope>
    <source>
        <strain evidence="14 15">ATCC 51369</strain>
    </source>
</reference>
<evidence type="ECO:0000259" key="11">
    <source>
        <dbReference type="Pfam" id="PF01175"/>
    </source>
</evidence>
<dbReference type="InterPro" id="IPR023637">
    <property type="entry name" value="Urocanase-like"/>
</dbReference>
<evidence type="ECO:0000313" key="14">
    <source>
        <dbReference type="EMBL" id="BCT74546.1"/>
    </source>
</evidence>
<feature type="binding site" evidence="9">
    <location>
        <begin position="65"/>
        <end position="66"/>
    </location>
    <ligand>
        <name>NAD(+)</name>
        <dbReference type="ChEBI" id="CHEBI:57540"/>
    </ligand>
</feature>
<evidence type="ECO:0000313" key="15">
    <source>
        <dbReference type="Proteomes" id="UP001319861"/>
    </source>
</evidence>
<keyword evidence="4 9" id="KW-0369">Histidine metabolism</keyword>
<comment type="pathway">
    <text evidence="1 9">Amino-acid degradation; L-histidine degradation into L-glutamate; N-formimidoyl-L-glutamate from L-histidine: step 2/3.</text>
</comment>
<evidence type="ECO:0000256" key="2">
    <source>
        <dbReference type="ARBA" id="ARBA00007578"/>
    </source>
</evidence>
<feature type="region of interest" description="Disordered" evidence="10">
    <location>
        <begin position="1"/>
        <end position="33"/>
    </location>
</feature>
<dbReference type="EC" id="4.2.1.49" evidence="3 9"/>
<proteinExistence type="inferred from homology"/>
<evidence type="ECO:0000256" key="8">
    <source>
        <dbReference type="ARBA" id="ARBA00047623"/>
    </source>
</evidence>
<dbReference type="PANTHER" id="PTHR12216">
    <property type="entry name" value="UROCANATE HYDRATASE"/>
    <property type="match status" value="1"/>
</dbReference>
<protein>
    <recommendedName>
        <fullName evidence="3 9">Urocanate hydratase</fullName>
        <shortName evidence="9">Urocanase</shortName>
        <ecNumber evidence="3 9">4.2.1.49</ecNumber>
    </recommendedName>
    <alternativeName>
        <fullName evidence="7 9">Imidazolonepropionate hydrolase</fullName>
    </alternativeName>
</protein>
<feature type="domain" description="Urocanase C-terminal" evidence="13">
    <location>
        <begin position="377"/>
        <end position="571"/>
    </location>
</feature>
<keyword evidence="5 9" id="KW-0520">NAD</keyword>
<dbReference type="SUPFAM" id="SSF111326">
    <property type="entry name" value="Urocanase"/>
    <property type="match status" value="1"/>
</dbReference>
<keyword evidence="6 9" id="KW-0456">Lyase</keyword>
<dbReference type="RefSeq" id="WP_229231283.1">
    <property type="nucleotide sequence ID" value="NZ_AP024525.1"/>
</dbReference>
<feature type="domain" description="Urocanase N-terminal" evidence="12">
    <location>
        <begin position="24"/>
        <end position="150"/>
    </location>
</feature>
<feature type="active site" evidence="9">
    <location>
        <position position="436"/>
    </location>
</feature>
<feature type="binding site" evidence="9">
    <location>
        <position position="143"/>
    </location>
    <ligand>
        <name>NAD(+)</name>
        <dbReference type="ChEBI" id="CHEBI:57540"/>
    </ligand>
</feature>
<name>A0ABN6FC21_SINCY</name>
<evidence type="ECO:0000256" key="5">
    <source>
        <dbReference type="ARBA" id="ARBA00023027"/>
    </source>
</evidence>
<keyword evidence="9" id="KW-0963">Cytoplasm</keyword>
<dbReference type="InterPro" id="IPR035400">
    <property type="entry name" value="Urocanase_N"/>
</dbReference>
<feature type="binding site" evidence="9">
    <location>
        <position position="219"/>
    </location>
    <ligand>
        <name>NAD(+)</name>
        <dbReference type="ChEBI" id="CHEBI:57540"/>
    </ligand>
</feature>
<feature type="binding site" evidence="9">
    <location>
        <position position="224"/>
    </location>
    <ligand>
        <name>NAD(+)</name>
        <dbReference type="ChEBI" id="CHEBI:57540"/>
    </ligand>
</feature>
<feature type="domain" description="Urocanase Rossmann-like" evidence="11">
    <location>
        <begin position="153"/>
        <end position="374"/>
    </location>
</feature>
<dbReference type="PROSITE" id="PS01233">
    <property type="entry name" value="UROCANASE"/>
    <property type="match status" value="1"/>
</dbReference>
<evidence type="ECO:0000259" key="13">
    <source>
        <dbReference type="Pfam" id="PF17392"/>
    </source>
</evidence>
<dbReference type="Gene3D" id="3.40.1770.10">
    <property type="entry name" value="Urocanase superfamily"/>
    <property type="match status" value="1"/>
</dbReference>
<dbReference type="InterPro" id="IPR023636">
    <property type="entry name" value="Urocanase_CS"/>
</dbReference>
<comment type="function">
    <text evidence="9">Catalyzes the conversion of urocanate to 4-imidazolone-5-propionate.</text>
</comment>
<feature type="binding site" evidence="9">
    <location>
        <begin position="199"/>
        <end position="201"/>
    </location>
    <ligand>
        <name>NAD(+)</name>
        <dbReference type="ChEBI" id="CHEBI:57540"/>
    </ligand>
</feature>
<comment type="cofactor">
    <cofactor evidence="9">
        <name>NAD(+)</name>
        <dbReference type="ChEBI" id="CHEBI:57540"/>
    </cofactor>
    <text evidence="9">Binds 1 NAD(+) per subunit.</text>
</comment>
<evidence type="ECO:0000259" key="12">
    <source>
        <dbReference type="Pfam" id="PF17391"/>
    </source>
</evidence>
<gene>
    <name evidence="9 14" type="primary">hutU</name>
    <name evidence="14" type="ORF">SCMU_03880</name>
</gene>